<sequence length="103" mass="11352">MGAISDGSFFVNHAGFNEAADSLQQESKNIQQVLDELTANLRPLVETWVGEAKDAYQIAQTNWNSAVTDMEGTLIRAYHASQEIHNNYIVADLQGSYSFQGLS</sequence>
<organism evidence="2 3">
    <name type="scientific">Actinoallomurus oryzae</name>
    <dbReference type="NCBI Taxonomy" id="502180"/>
    <lineage>
        <taxon>Bacteria</taxon>
        <taxon>Bacillati</taxon>
        <taxon>Actinomycetota</taxon>
        <taxon>Actinomycetes</taxon>
        <taxon>Streptosporangiales</taxon>
        <taxon>Thermomonosporaceae</taxon>
        <taxon>Actinoallomurus</taxon>
    </lineage>
</organism>
<dbReference type="RefSeq" id="WP_345461903.1">
    <property type="nucleotide sequence ID" value="NZ_BAABHF010000016.1"/>
</dbReference>
<comment type="similarity">
    <text evidence="1">Belongs to the WXG100 family.</text>
</comment>
<gene>
    <name evidence="2" type="ORF">GCM10023191_024920</name>
</gene>
<dbReference type="Gene3D" id="1.10.287.1060">
    <property type="entry name" value="ESAT-6-like"/>
    <property type="match status" value="1"/>
</dbReference>
<evidence type="ECO:0000313" key="3">
    <source>
        <dbReference type="Proteomes" id="UP001500503"/>
    </source>
</evidence>
<dbReference type="SUPFAM" id="SSF140453">
    <property type="entry name" value="EsxAB dimer-like"/>
    <property type="match status" value="1"/>
</dbReference>
<name>A0ABP8PRX0_9ACTN</name>
<accession>A0ABP8PRX0</accession>
<dbReference type="NCBIfam" id="TIGR03930">
    <property type="entry name" value="WXG100_ESAT6"/>
    <property type="match status" value="1"/>
</dbReference>
<dbReference type="Proteomes" id="UP001500503">
    <property type="component" value="Unassembled WGS sequence"/>
</dbReference>
<reference evidence="3" key="1">
    <citation type="journal article" date="2019" name="Int. J. Syst. Evol. Microbiol.">
        <title>The Global Catalogue of Microorganisms (GCM) 10K type strain sequencing project: providing services to taxonomists for standard genome sequencing and annotation.</title>
        <authorList>
            <consortium name="The Broad Institute Genomics Platform"/>
            <consortium name="The Broad Institute Genome Sequencing Center for Infectious Disease"/>
            <person name="Wu L."/>
            <person name="Ma J."/>
        </authorList>
    </citation>
    <scope>NUCLEOTIDE SEQUENCE [LARGE SCALE GENOMIC DNA]</scope>
    <source>
        <strain evidence="3">JCM 17933</strain>
    </source>
</reference>
<proteinExistence type="inferred from homology"/>
<evidence type="ECO:0000313" key="2">
    <source>
        <dbReference type="EMBL" id="GAA4491265.1"/>
    </source>
</evidence>
<dbReference type="InterPro" id="IPR010310">
    <property type="entry name" value="T7SS_ESAT-6-like"/>
</dbReference>
<protein>
    <recommendedName>
        <fullName evidence="1">ESAT-6-like protein</fullName>
    </recommendedName>
</protein>
<dbReference type="InterPro" id="IPR036689">
    <property type="entry name" value="ESAT-6-like_sf"/>
</dbReference>
<keyword evidence="3" id="KW-1185">Reference proteome</keyword>
<dbReference type="EMBL" id="BAABHF010000016">
    <property type="protein sequence ID" value="GAA4491265.1"/>
    <property type="molecule type" value="Genomic_DNA"/>
</dbReference>
<comment type="caution">
    <text evidence="2">The sequence shown here is derived from an EMBL/GenBank/DDBJ whole genome shotgun (WGS) entry which is preliminary data.</text>
</comment>
<evidence type="ECO:0000256" key="1">
    <source>
        <dbReference type="RuleBase" id="RU362001"/>
    </source>
</evidence>
<dbReference type="Pfam" id="PF06013">
    <property type="entry name" value="WXG100"/>
    <property type="match status" value="1"/>
</dbReference>